<dbReference type="InterPro" id="IPR016181">
    <property type="entry name" value="Acyl_CoA_acyltransferase"/>
</dbReference>
<evidence type="ECO:0000259" key="3">
    <source>
        <dbReference type="PROSITE" id="PS51186"/>
    </source>
</evidence>
<evidence type="ECO:0000313" key="5">
    <source>
        <dbReference type="Proteomes" id="UP001595536"/>
    </source>
</evidence>
<dbReference type="Gene3D" id="3.40.630.30">
    <property type="match status" value="1"/>
</dbReference>
<dbReference type="InterPro" id="IPR000182">
    <property type="entry name" value="GNAT_dom"/>
</dbReference>
<proteinExistence type="predicted"/>
<name>A0ABV7LCU9_9HYPH</name>
<feature type="domain" description="N-acetyltransferase" evidence="3">
    <location>
        <begin position="1"/>
        <end position="138"/>
    </location>
</feature>
<accession>A0ABV7LCU9</accession>
<keyword evidence="1 4" id="KW-0808">Transferase</keyword>
<protein>
    <submittedName>
        <fullName evidence="4">GNAT family N-acetyltransferase</fullName>
        <ecNumber evidence="4">2.3.1.-</ecNumber>
    </submittedName>
</protein>
<gene>
    <name evidence="4" type="ORF">ACFOEX_03310</name>
</gene>
<dbReference type="GO" id="GO:0016746">
    <property type="term" value="F:acyltransferase activity"/>
    <property type="evidence" value="ECO:0007669"/>
    <property type="project" value="UniProtKB-KW"/>
</dbReference>
<dbReference type="InterPro" id="IPR050680">
    <property type="entry name" value="YpeA/RimI_acetyltransf"/>
</dbReference>
<dbReference type="PANTHER" id="PTHR43420">
    <property type="entry name" value="ACETYLTRANSFERASE"/>
    <property type="match status" value="1"/>
</dbReference>
<dbReference type="SUPFAM" id="SSF55729">
    <property type="entry name" value="Acyl-CoA N-acyltransferases (Nat)"/>
    <property type="match status" value="1"/>
</dbReference>
<dbReference type="Pfam" id="PF00583">
    <property type="entry name" value="Acetyltransf_1"/>
    <property type="match status" value="1"/>
</dbReference>
<organism evidence="4 5">
    <name type="scientific">Camelimonas abortus</name>
    <dbReference type="NCBI Taxonomy" id="1017184"/>
    <lineage>
        <taxon>Bacteria</taxon>
        <taxon>Pseudomonadati</taxon>
        <taxon>Pseudomonadota</taxon>
        <taxon>Alphaproteobacteria</taxon>
        <taxon>Hyphomicrobiales</taxon>
        <taxon>Chelatococcaceae</taxon>
        <taxon>Camelimonas</taxon>
    </lineage>
</organism>
<dbReference type="PROSITE" id="PS51186">
    <property type="entry name" value="GNAT"/>
    <property type="match status" value="1"/>
</dbReference>
<dbReference type="EMBL" id="JBHRUV010000017">
    <property type="protein sequence ID" value="MFC3265392.1"/>
    <property type="molecule type" value="Genomic_DNA"/>
</dbReference>
<dbReference type="RefSeq" id="WP_376831831.1">
    <property type="nucleotide sequence ID" value="NZ_JBHLWR010000006.1"/>
</dbReference>
<sequence length="143" mass="15494">MAAIHAASFARGWDEDTMAAMMRDDMVQADGLFPPGASDSPAGFALSRCVLDEAEVLTIALAPRWRGRGLSAPLLAAHLQGLRRRGVRTVHLEVEEGNAPARRLYERFGFETVGERKGYYAGPAGERLNAILMSLALPDIDAQ</sequence>
<evidence type="ECO:0000256" key="2">
    <source>
        <dbReference type="ARBA" id="ARBA00023315"/>
    </source>
</evidence>
<dbReference type="CDD" id="cd04301">
    <property type="entry name" value="NAT_SF"/>
    <property type="match status" value="1"/>
</dbReference>
<dbReference type="PANTHER" id="PTHR43420:SF44">
    <property type="entry name" value="ACETYLTRANSFERASE YPEA"/>
    <property type="match status" value="1"/>
</dbReference>
<evidence type="ECO:0000256" key="1">
    <source>
        <dbReference type="ARBA" id="ARBA00022679"/>
    </source>
</evidence>
<keyword evidence="2 4" id="KW-0012">Acyltransferase</keyword>
<evidence type="ECO:0000313" key="4">
    <source>
        <dbReference type="EMBL" id="MFC3265392.1"/>
    </source>
</evidence>
<dbReference type="Proteomes" id="UP001595536">
    <property type="component" value="Unassembled WGS sequence"/>
</dbReference>
<reference evidence="5" key="1">
    <citation type="journal article" date="2019" name="Int. J. Syst. Evol. Microbiol.">
        <title>The Global Catalogue of Microorganisms (GCM) 10K type strain sequencing project: providing services to taxonomists for standard genome sequencing and annotation.</title>
        <authorList>
            <consortium name="The Broad Institute Genomics Platform"/>
            <consortium name="The Broad Institute Genome Sequencing Center for Infectious Disease"/>
            <person name="Wu L."/>
            <person name="Ma J."/>
        </authorList>
    </citation>
    <scope>NUCLEOTIDE SEQUENCE [LARGE SCALE GENOMIC DNA]</scope>
    <source>
        <strain evidence="5">CCM 7941</strain>
    </source>
</reference>
<comment type="caution">
    <text evidence="4">The sequence shown here is derived from an EMBL/GenBank/DDBJ whole genome shotgun (WGS) entry which is preliminary data.</text>
</comment>
<dbReference type="EC" id="2.3.1.-" evidence="4"/>
<keyword evidence="5" id="KW-1185">Reference proteome</keyword>